<accession>S9PJS6</accession>
<keyword evidence="3" id="KW-1185">Reference proteome</keyword>
<evidence type="ECO:0000313" key="3">
    <source>
        <dbReference type="Proteomes" id="UP000011682"/>
    </source>
</evidence>
<gene>
    <name evidence="2" type="ORF">D187_008860</name>
</gene>
<organism evidence="2 3">
    <name type="scientific">Cystobacter fuscus (strain ATCC 25194 / DSM 2262 / NBRC 100088 / M29)</name>
    <dbReference type="NCBI Taxonomy" id="1242864"/>
    <lineage>
        <taxon>Bacteria</taxon>
        <taxon>Pseudomonadati</taxon>
        <taxon>Myxococcota</taxon>
        <taxon>Myxococcia</taxon>
        <taxon>Myxococcales</taxon>
        <taxon>Cystobacterineae</taxon>
        <taxon>Archangiaceae</taxon>
        <taxon>Cystobacter</taxon>
    </lineage>
</organism>
<evidence type="ECO:0000313" key="2">
    <source>
        <dbReference type="EMBL" id="EPX62672.1"/>
    </source>
</evidence>
<dbReference type="Proteomes" id="UP000011682">
    <property type="component" value="Unassembled WGS sequence"/>
</dbReference>
<evidence type="ECO:0000256" key="1">
    <source>
        <dbReference type="SAM" id="MobiDB-lite"/>
    </source>
</evidence>
<name>S9PJS6_CYSF2</name>
<reference evidence="2" key="1">
    <citation type="submission" date="2013-05" db="EMBL/GenBank/DDBJ databases">
        <title>Genome assembly of Cystobacter fuscus DSM 2262.</title>
        <authorList>
            <person name="Sharma G."/>
            <person name="Khatri I."/>
            <person name="Kaur C."/>
            <person name="Mayilraj S."/>
            <person name="Subramanian S."/>
        </authorList>
    </citation>
    <scope>NUCLEOTIDE SEQUENCE [LARGE SCALE GENOMIC DNA]</scope>
    <source>
        <strain evidence="2">DSM 2262</strain>
    </source>
</reference>
<feature type="compositionally biased region" description="Low complexity" evidence="1">
    <location>
        <begin position="46"/>
        <end position="59"/>
    </location>
</feature>
<dbReference type="EMBL" id="ANAH02000007">
    <property type="protein sequence ID" value="EPX62672.1"/>
    <property type="molecule type" value="Genomic_DNA"/>
</dbReference>
<sequence length="65" mass="7092">MDRHRGPLPITAPCYEAPRVHWSCRFRRESVGRAHHGHRSVYPLSGRGPRVPRRAAAAAGGPGVG</sequence>
<comment type="caution">
    <text evidence="2">The sequence shown here is derived from an EMBL/GenBank/DDBJ whole genome shotgun (WGS) entry which is preliminary data.</text>
</comment>
<feature type="region of interest" description="Disordered" evidence="1">
    <location>
        <begin position="35"/>
        <end position="65"/>
    </location>
</feature>
<dbReference type="AlphaFoldDB" id="S9PJS6"/>
<proteinExistence type="predicted"/>
<protein>
    <submittedName>
        <fullName evidence="2">Uncharacterized protein</fullName>
    </submittedName>
</protein>